<sequence>MGSRPDDIEEPRWRQPLDPSPAELGPRSGETKNPTEARQDHPHPWSDPAVTPLPQNRALREHAIAGEQYSSGPAEHRPEVNHLGP</sequence>
<proteinExistence type="predicted"/>
<name>A0AAV7Q8G2_PLEWA</name>
<dbReference type="EMBL" id="JANPWB010000010">
    <property type="protein sequence ID" value="KAJ1134518.1"/>
    <property type="molecule type" value="Genomic_DNA"/>
</dbReference>
<accession>A0AAV7Q8G2</accession>
<feature type="compositionally biased region" description="Basic and acidic residues" evidence="1">
    <location>
        <begin position="74"/>
        <end position="85"/>
    </location>
</feature>
<keyword evidence="3" id="KW-1185">Reference proteome</keyword>
<gene>
    <name evidence="2" type="ORF">NDU88_000969</name>
</gene>
<protein>
    <submittedName>
        <fullName evidence="2">Uncharacterized protein</fullName>
    </submittedName>
</protein>
<feature type="compositionally biased region" description="Basic and acidic residues" evidence="1">
    <location>
        <begin position="1"/>
        <end position="15"/>
    </location>
</feature>
<feature type="compositionally biased region" description="Basic and acidic residues" evidence="1">
    <location>
        <begin position="29"/>
        <end position="44"/>
    </location>
</feature>
<evidence type="ECO:0000313" key="3">
    <source>
        <dbReference type="Proteomes" id="UP001066276"/>
    </source>
</evidence>
<reference evidence="2" key="1">
    <citation type="journal article" date="2022" name="bioRxiv">
        <title>Sequencing and chromosome-scale assembly of the giantPleurodeles waltlgenome.</title>
        <authorList>
            <person name="Brown T."/>
            <person name="Elewa A."/>
            <person name="Iarovenko S."/>
            <person name="Subramanian E."/>
            <person name="Araus A.J."/>
            <person name="Petzold A."/>
            <person name="Susuki M."/>
            <person name="Suzuki K.-i.T."/>
            <person name="Hayashi T."/>
            <person name="Toyoda A."/>
            <person name="Oliveira C."/>
            <person name="Osipova E."/>
            <person name="Leigh N.D."/>
            <person name="Simon A."/>
            <person name="Yun M.H."/>
        </authorList>
    </citation>
    <scope>NUCLEOTIDE SEQUENCE</scope>
    <source>
        <strain evidence="2">20211129_DDA</strain>
        <tissue evidence="2">Liver</tissue>
    </source>
</reference>
<comment type="caution">
    <text evidence="2">The sequence shown here is derived from an EMBL/GenBank/DDBJ whole genome shotgun (WGS) entry which is preliminary data.</text>
</comment>
<dbReference type="Proteomes" id="UP001066276">
    <property type="component" value="Chromosome 6"/>
</dbReference>
<evidence type="ECO:0000256" key="1">
    <source>
        <dbReference type="SAM" id="MobiDB-lite"/>
    </source>
</evidence>
<feature type="region of interest" description="Disordered" evidence="1">
    <location>
        <begin position="1"/>
        <end position="85"/>
    </location>
</feature>
<organism evidence="2 3">
    <name type="scientific">Pleurodeles waltl</name>
    <name type="common">Iberian ribbed newt</name>
    <dbReference type="NCBI Taxonomy" id="8319"/>
    <lineage>
        <taxon>Eukaryota</taxon>
        <taxon>Metazoa</taxon>
        <taxon>Chordata</taxon>
        <taxon>Craniata</taxon>
        <taxon>Vertebrata</taxon>
        <taxon>Euteleostomi</taxon>
        <taxon>Amphibia</taxon>
        <taxon>Batrachia</taxon>
        <taxon>Caudata</taxon>
        <taxon>Salamandroidea</taxon>
        <taxon>Salamandridae</taxon>
        <taxon>Pleurodelinae</taxon>
        <taxon>Pleurodeles</taxon>
    </lineage>
</organism>
<evidence type="ECO:0000313" key="2">
    <source>
        <dbReference type="EMBL" id="KAJ1134518.1"/>
    </source>
</evidence>
<dbReference type="AlphaFoldDB" id="A0AAV7Q8G2"/>